<dbReference type="RefSeq" id="WP_100765508.1">
    <property type="nucleotide sequence ID" value="NZ_NPEF02000008.1"/>
</dbReference>
<dbReference type="Proteomes" id="UP000232122">
    <property type="component" value="Unassembled WGS sequence"/>
</dbReference>
<evidence type="ECO:0000313" key="4">
    <source>
        <dbReference type="Proteomes" id="UP000232122"/>
    </source>
</evidence>
<evidence type="ECO:0000313" key="2">
    <source>
        <dbReference type="EMBL" id="MDV6235414.1"/>
    </source>
</evidence>
<dbReference type="AlphaFoldDB" id="A0A2N0B5T6"/>
<feature type="signal peptide" evidence="1">
    <location>
        <begin position="1"/>
        <end position="27"/>
    </location>
</feature>
<dbReference type="EMBL" id="NPEF02000008">
    <property type="protein sequence ID" value="MDV6235414.1"/>
    <property type="molecule type" value="Genomic_DNA"/>
</dbReference>
<keyword evidence="4" id="KW-1185">Reference proteome</keyword>
<proteinExistence type="predicted"/>
<evidence type="ECO:0000256" key="1">
    <source>
        <dbReference type="SAM" id="SignalP"/>
    </source>
</evidence>
<sequence length="295" mass="33961">MFRLGTKSPLFLRAYFLLFCFTGTIGATPDNDVISFPGYAFNDRSSYLRSFLGNSKRIRIFVDTAGIDVSAAERSGLRENVMNGLAYGNYIRFFETKDSTEPKRSRKNGAAAADSEKILAKFTFKRYEIAENSIGIGFEIELTNIKNRKRLSYEYAGSFPKNDPGALRNLLIEWKRDLFPAEDSFMIGEFLCFDPDRSIDTLLKRACSLLLRHDQDPGGAEFLLNRALKKAKTDRSSETIHNLLGYHFVSIGDLKNAEKFFVKAENLEDGEYKKYKHQIERIRELRERYPHYEKD</sequence>
<reference evidence="3" key="1">
    <citation type="submission" date="2017-07" db="EMBL/GenBank/DDBJ databases">
        <title>Leptospira spp. isolated from tropical soils.</title>
        <authorList>
            <person name="Thibeaux R."/>
            <person name="Iraola G."/>
            <person name="Ferres I."/>
            <person name="Bierque E."/>
            <person name="Girault D."/>
            <person name="Soupe-Gilbert M.-E."/>
            <person name="Picardeau M."/>
            <person name="Goarant C."/>
        </authorList>
    </citation>
    <scope>NUCLEOTIDE SEQUENCE [LARGE SCALE GENOMIC DNA]</scope>
    <source>
        <strain evidence="3">ATI7-C-A5</strain>
    </source>
</reference>
<protein>
    <recommendedName>
        <fullName evidence="5">Tetratricopeptide repeat protein</fullName>
    </recommendedName>
</protein>
<keyword evidence="1" id="KW-0732">Signal</keyword>
<evidence type="ECO:0000313" key="3">
    <source>
        <dbReference type="EMBL" id="PJZ91905.1"/>
    </source>
</evidence>
<comment type="caution">
    <text evidence="3">The sequence shown here is derived from an EMBL/GenBank/DDBJ whole genome shotgun (WGS) entry which is preliminary data.</text>
</comment>
<reference evidence="2" key="3">
    <citation type="submission" date="2023-10" db="EMBL/GenBank/DDBJ databases">
        <authorList>
            <person name="Picardeau M."/>
            <person name="Thibeaux R."/>
        </authorList>
    </citation>
    <scope>NUCLEOTIDE SEQUENCE</scope>
    <source>
        <strain evidence="2">ATI7-C-A5</strain>
    </source>
</reference>
<evidence type="ECO:0008006" key="5">
    <source>
        <dbReference type="Google" id="ProtNLM"/>
    </source>
</evidence>
<reference evidence="2 4" key="2">
    <citation type="journal article" date="2018" name="Microb. Genom.">
        <title>Deciphering the unexplored Leptospira diversity from soils uncovers genomic evolution to virulence.</title>
        <authorList>
            <person name="Thibeaux R."/>
            <person name="Iraola G."/>
            <person name="Ferres I."/>
            <person name="Bierque E."/>
            <person name="Girault D."/>
            <person name="Soupe-Gilbert M.E."/>
            <person name="Picardeau M."/>
            <person name="Goarant C."/>
        </authorList>
    </citation>
    <scope>NUCLEOTIDE SEQUENCE [LARGE SCALE GENOMIC DNA]</scope>
    <source>
        <strain evidence="2 4">ATI7-C-A5</strain>
    </source>
</reference>
<organism evidence="3">
    <name type="scientific">Leptospira ellisii</name>
    <dbReference type="NCBI Taxonomy" id="2023197"/>
    <lineage>
        <taxon>Bacteria</taxon>
        <taxon>Pseudomonadati</taxon>
        <taxon>Spirochaetota</taxon>
        <taxon>Spirochaetia</taxon>
        <taxon>Leptospirales</taxon>
        <taxon>Leptospiraceae</taxon>
        <taxon>Leptospira</taxon>
    </lineage>
</organism>
<dbReference type="OrthoDB" id="9814042at2"/>
<dbReference type="EMBL" id="NPEF01000198">
    <property type="protein sequence ID" value="PJZ91905.1"/>
    <property type="molecule type" value="Genomic_DNA"/>
</dbReference>
<gene>
    <name evidence="2" type="ORF">CH379_007210</name>
    <name evidence="3" type="ORF">CH379_16115</name>
</gene>
<feature type="chain" id="PRO_5044577149" description="Tetratricopeptide repeat protein" evidence="1">
    <location>
        <begin position="28"/>
        <end position="295"/>
    </location>
</feature>
<name>A0A2N0B5T6_9LEPT</name>
<accession>A0A2N0B5T6</accession>